<dbReference type="Proteomes" id="UP000281553">
    <property type="component" value="Unassembled WGS sequence"/>
</dbReference>
<dbReference type="OrthoDB" id="9983120at2759"/>
<dbReference type="AlphaFoldDB" id="A0A3P7LLC8"/>
<evidence type="ECO:0000313" key="2">
    <source>
        <dbReference type="Proteomes" id="UP000281553"/>
    </source>
</evidence>
<dbReference type="EMBL" id="UYRU01058372">
    <property type="protein sequence ID" value="VDN14140.1"/>
    <property type="molecule type" value="Genomic_DNA"/>
</dbReference>
<reference evidence="1 2" key="1">
    <citation type="submission" date="2018-11" db="EMBL/GenBank/DDBJ databases">
        <authorList>
            <consortium name="Pathogen Informatics"/>
        </authorList>
    </citation>
    <scope>NUCLEOTIDE SEQUENCE [LARGE SCALE GENOMIC DNA]</scope>
</reference>
<proteinExistence type="predicted"/>
<sequence length="205" mass="23144">MGPYLRRRLAARLSRISDAPEDTEEAIGLISRLVSNEDLLTFCNTLAPDSFGEAILQPLLSFAQSPKAVAHLAKLWNRPDVLQSVFVRDPSALDQPTIARMLYEAIFKNQVEFVKLLLPQLKDLSLIRTYWAYFLYTDTEESANVMKVLTSLKILKRAHLAEVGKTCNRPVTVKMLKILIERLLKCDIGAKIFHVMVGAAEMPIF</sequence>
<evidence type="ECO:0000313" key="1">
    <source>
        <dbReference type="EMBL" id="VDN14140.1"/>
    </source>
</evidence>
<keyword evidence="2" id="KW-1185">Reference proteome</keyword>
<gene>
    <name evidence="1" type="ORF">DILT_LOCUS9971</name>
</gene>
<accession>A0A3P7LLC8</accession>
<protein>
    <submittedName>
        <fullName evidence="1">Uncharacterized protein</fullName>
    </submittedName>
</protein>
<organism evidence="1 2">
    <name type="scientific">Dibothriocephalus latus</name>
    <name type="common">Fish tapeworm</name>
    <name type="synonym">Diphyllobothrium latum</name>
    <dbReference type="NCBI Taxonomy" id="60516"/>
    <lineage>
        <taxon>Eukaryota</taxon>
        <taxon>Metazoa</taxon>
        <taxon>Spiralia</taxon>
        <taxon>Lophotrochozoa</taxon>
        <taxon>Platyhelminthes</taxon>
        <taxon>Cestoda</taxon>
        <taxon>Eucestoda</taxon>
        <taxon>Diphyllobothriidea</taxon>
        <taxon>Diphyllobothriidae</taxon>
        <taxon>Dibothriocephalus</taxon>
    </lineage>
</organism>
<name>A0A3P7LLC8_DIBLA</name>